<gene>
    <name evidence="9" type="ORF">NPA36_03035</name>
</gene>
<evidence type="ECO:0000256" key="3">
    <source>
        <dbReference type="ARBA" id="ARBA00022679"/>
    </source>
</evidence>
<dbReference type="NCBIfam" id="TIGR01930">
    <property type="entry name" value="AcCoA-C-Actrans"/>
    <property type="match status" value="1"/>
</dbReference>
<protein>
    <recommendedName>
        <fullName evidence="2">acetyl-CoA C-acetyltransferase</fullName>
        <ecNumber evidence="2">2.3.1.9</ecNumber>
    </recommendedName>
    <alternativeName>
        <fullName evidence="5">Acetoacetyl-CoA thiolase</fullName>
    </alternativeName>
</protein>
<dbReference type="InterPro" id="IPR002155">
    <property type="entry name" value="Thiolase"/>
</dbReference>
<evidence type="ECO:0000313" key="9">
    <source>
        <dbReference type="EMBL" id="MCQ9209517.1"/>
    </source>
</evidence>
<comment type="similarity">
    <text evidence="1 6">Belongs to the thiolase-like superfamily. Thiolase family.</text>
</comment>
<evidence type="ECO:0000313" key="10">
    <source>
        <dbReference type="Proteomes" id="UP001059480"/>
    </source>
</evidence>
<dbReference type="Gene3D" id="3.40.47.10">
    <property type="match status" value="2"/>
</dbReference>
<evidence type="ECO:0000256" key="6">
    <source>
        <dbReference type="RuleBase" id="RU003557"/>
    </source>
</evidence>
<dbReference type="PANTHER" id="PTHR18919">
    <property type="entry name" value="ACETYL-COA C-ACYLTRANSFERASE"/>
    <property type="match status" value="1"/>
</dbReference>
<dbReference type="PROSITE" id="PS00099">
    <property type="entry name" value="THIOLASE_3"/>
    <property type="match status" value="1"/>
</dbReference>
<dbReference type="InterPro" id="IPR020616">
    <property type="entry name" value="Thiolase_N"/>
</dbReference>
<dbReference type="InterPro" id="IPR020613">
    <property type="entry name" value="Thiolase_CS"/>
</dbReference>
<dbReference type="EC" id="2.3.1.9" evidence="2"/>
<proteinExistence type="inferred from homology"/>
<reference evidence="9" key="2">
    <citation type="journal article" date="2023" name="Curr. Microbiol.">
        <title>Granulicatella seriolae sp. nov., a Novel Facultative Anaerobe Isolated from Yellowtail Marine Fish.</title>
        <authorList>
            <person name="Lee M."/>
            <person name="Choi Y.J."/>
            <person name="Farooq A."/>
            <person name="Jeong J.B."/>
            <person name="Jung M.Y."/>
        </authorList>
    </citation>
    <scope>NUCLEOTIDE SEQUENCE</scope>
    <source>
        <strain evidence="9">S8</strain>
    </source>
</reference>
<dbReference type="Pfam" id="PF02803">
    <property type="entry name" value="Thiolase_C"/>
    <property type="match status" value="1"/>
</dbReference>
<name>A0ABT1WLY2_9LACT</name>
<dbReference type="CDD" id="cd00751">
    <property type="entry name" value="thiolase"/>
    <property type="match status" value="1"/>
</dbReference>
<dbReference type="InterPro" id="IPR020615">
    <property type="entry name" value="Thiolase_acyl_enz_int_AS"/>
</dbReference>
<evidence type="ECO:0000256" key="5">
    <source>
        <dbReference type="ARBA" id="ARBA00030755"/>
    </source>
</evidence>
<evidence type="ECO:0000256" key="1">
    <source>
        <dbReference type="ARBA" id="ARBA00010982"/>
    </source>
</evidence>
<dbReference type="Proteomes" id="UP001059480">
    <property type="component" value="Unassembled WGS sequence"/>
</dbReference>
<dbReference type="PROSITE" id="PS00737">
    <property type="entry name" value="THIOLASE_2"/>
    <property type="match status" value="1"/>
</dbReference>
<comment type="caution">
    <text evidence="9">The sequence shown here is derived from an EMBL/GenBank/DDBJ whole genome shotgun (WGS) entry which is preliminary data.</text>
</comment>
<evidence type="ECO:0000259" key="8">
    <source>
        <dbReference type="Pfam" id="PF02803"/>
    </source>
</evidence>
<dbReference type="Pfam" id="PF00108">
    <property type="entry name" value="Thiolase_N"/>
    <property type="match status" value="1"/>
</dbReference>
<dbReference type="PANTHER" id="PTHR18919:SF107">
    <property type="entry name" value="ACETYL-COA ACETYLTRANSFERASE, CYTOSOLIC"/>
    <property type="match status" value="1"/>
</dbReference>
<dbReference type="RefSeq" id="WP_256944631.1">
    <property type="nucleotide sequence ID" value="NZ_JANHNZ010000002.1"/>
</dbReference>
<organism evidence="9 10">
    <name type="scientific">Granulicatella seriolae</name>
    <dbReference type="NCBI Taxonomy" id="2967226"/>
    <lineage>
        <taxon>Bacteria</taxon>
        <taxon>Bacillati</taxon>
        <taxon>Bacillota</taxon>
        <taxon>Bacilli</taxon>
        <taxon>Lactobacillales</taxon>
        <taxon>Carnobacteriaceae</taxon>
        <taxon>Granulicatella</taxon>
    </lineage>
</organism>
<evidence type="ECO:0000256" key="2">
    <source>
        <dbReference type="ARBA" id="ARBA00012705"/>
    </source>
</evidence>
<sequence>MKNEVVIVAAARTAIGKFGGSLNDISAVELGRTVTRSLLDKTGLDASQVNQTIFGMVLQAGNGQNPARQIALGAGIPVTSPAMTVNEVCGSGMKSIQLACQAILLGDADVVVAGGSESMSQAPHLSYQRWGNKAGNITLIDSLFHDGLTDAFSGQAMGVTAENVANAYHINRQEQDEFANSSQTKATKAQEAGYFEDEIVPVEIPGKRGQASTFFASDEGIRSNTNLESLAKLRTVFQTDGSVTAGNSSTINDGAAAVLLMSREKAEELGLKVLARITGYSEVAIEPDIMGVAPVKAIQTLLTKTQQDQSDIDLWEINEAFASQSLAVIKDLHLDPATVNITGGAIALGHPIGASGTRILVTLVHQLHRLGKKQGVASLCVGGGMGLAVGIEVD</sequence>
<reference evidence="9" key="1">
    <citation type="submission" date="2022-07" db="EMBL/GenBank/DDBJ databases">
        <authorList>
            <person name="Jung M.-Y."/>
            <person name="Lee M."/>
        </authorList>
    </citation>
    <scope>NUCLEOTIDE SEQUENCE</scope>
    <source>
        <strain evidence="9">S8</strain>
    </source>
</reference>
<dbReference type="EMBL" id="JANHNZ010000002">
    <property type="protein sequence ID" value="MCQ9209517.1"/>
    <property type="molecule type" value="Genomic_DNA"/>
</dbReference>
<feature type="domain" description="Thiolase N-terminal" evidence="7">
    <location>
        <begin position="5"/>
        <end position="264"/>
    </location>
</feature>
<evidence type="ECO:0000259" key="7">
    <source>
        <dbReference type="Pfam" id="PF00108"/>
    </source>
</evidence>
<dbReference type="SUPFAM" id="SSF53901">
    <property type="entry name" value="Thiolase-like"/>
    <property type="match status" value="2"/>
</dbReference>
<feature type="domain" description="Thiolase C-terminal" evidence="8">
    <location>
        <begin position="271"/>
        <end position="392"/>
    </location>
</feature>
<dbReference type="InterPro" id="IPR016039">
    <property type="entry name" value="Thiolase-like"/>
</dbReference>
<dbReference type="InterPro" id="IPR020610">
    <property type="entry name" value="Thiolase_AS"/>
</dbReference>
<evidence type="ECO:0000256" key="4">
    <source>
        <dbReference type="ARBA" id="ARBA00023315"/>
    </source>
</evidence>
<keyword evidence="4 6" id="KW-0012">Acyltransferase</keyword>
<dbReference type="PIRSF" id="PIRSF000429">
    <property type="entry name" value="Ac-CoA_Ac_transf"/>
    <property type="match status" value="1"/>
</dbReference>
<dbReference type="PROSITE" id="PS00098">
    <property type="entry name" value="THIOLASE_1"/>
    <property type="match status" value="1"/>
</dbReference>
<dbReference type="InterPro" id="IPR020617">
    <property type="entry name" value="Thiolase_C"/>
</dbReference>
<keyword evidence="3 6" id="KW-0808">Transferase</keyword>
<reference evidence="9" key="3">
    <citation type="journal article" date="2023" name="Microbiol. Resour. Announc.">
        <title>Draft Genome Sequence of Granulicatella sp. Strain S8, Isolated from a Marine Fish, Seriola quinqueradiata.</title>
        <authorList>
            <person name="Lee M."/>
            <person name="Farooq A."/>
            <person name="Jeong J.B."/>
            <person name="Jung M.Y."/>
        </authorList>
    </citation>
    <scope>NUCLEOTIDE SEQUENCE</scope>
    <source>
        <strain evidence="9">S8</strain>
    </source>
</reference>
<accession>A0ABT1WLY2</accession>
<keyword evidence="10" id="KW-1185">Reference proteome</keyword>